<sequence length="98" mass="10783">MTAYDDFMAERAAQEQRELAAQRKRTILFALESVDTDGFPRVSGYTVDTLIAHGLIEDVPGDNLQRCRLTPEGRIMLHANPAAVDSSDELALFGAVEC</sequence>
<accession>A0A1S1NLQ2</accession>
<reference evidence="1 2" key="1">
    <citation type="submission" date="2016-10" db="EMBL/GenBank/DDBJ databases">
        <title>Genome sequence of Mycobacterium talmonii.</title>
        <authorList>
            <person name="Greninger A.L."/>
            <person name="Elliott B."/>
            <person name="Vasireddy S."/>
            <person name="Vasireddy R."/>
        </authorList>
    </citation>
    <scope>NUCLEOTIDE SEQUENCE [LARGE SCALE GENOMIC DNA]</scope>
    <source>
        <strain evidence="2">NE-TNMC-100812</strain>
    </source>
</reference>
<keyword evidence="2" id="KW-1185">Reference proteome</keyword>
<organism evidence="1 2">
    <name type="scientific">Mycobacterium talmoniae</name>
    <dbReference type="NCBI Taxonomy" id="1858794"/>
    <lineage>
        <taxon>Bacteria</taxon>
        <taxon>Bacillati</taxon>
        <taxon>Actinomycetota</taxon>
        <taxon>Actinomycetes</taxon>
        <taxon>Mycobacteriales</taxon>
        <taxon>Mycobacteriaceae</taxon>
        <taxon>Mycobacterium</taxon>
    </lineage>
</organism>
<proteinExistence type="predicted"/>
<evidence type="ECO:0000313" key="1">
    <source>
        <dbReference type="EMBL" id="OHV03706.1"/>
    </source>
</evidence>
<dbReference type="EMBL" id="MLQM01000066">
    <property type="protein sequence ID" value="OHV03706.1"/>
    <property type="molecule type" value="Genomic_DNA"/>
</dbReference>
<dbReference type="Proteomes" id="UP000179734">
    <property type="component" value="Unassembled WGS sequence"/>
</dbReference>
<protein>
    <submittedName>
        <fullName evidence="1">Uncharacterized protein</fullName>
    </submittedName>
</protein>
<gene>
    <name evidence="1" type="ORF">BKN37_13615</name>
</gene>
<name>A0A1S1NLQ2_9MYCO</name>
<evidence type="ECO:0000313" key="2">
    <source>
        <dbReference type="Proteomes" id="UP000179734"/>
    </source>
</evidence>
<comment type="caution">
    <text evidence="1">The sequence shown here is derived from an EMBL/GenBank/DDBJ whole genome shotgun (WGS) entry which is preliminary data.</text>
</comment>
<dbReference type="RefSeq" id="WP_071026651.1">
    <property type="nucleotide sequence ID" value="NZ_MLQM01000066.1"/>
</dbReference>
<dbReference type="AlphaFoldDB" id="A0A1S1NLQ2"/>